<evidence type="ECO:0000256" key="7">
    <source>
        <dbReference type="ARBA" id="ARBA00022989"/>
    </source>
</evidence>
<dbReference type="SMART" id="SM00382">
    <property type="entry name" value="AAA"/>
    <property type="match status" value="2"/>
</dbReference>
<evidence type="ECO:0000256" key="5">
    <source>
        <dbReference type="ARBA" id="ARBA00022741"/>
    </source>
</evidence>
<evidence type="ECO:0000259" key="11">
    <source>
        <dbReference type="PROSITE" id="PS50893"/>
    </source>
</evidence>
<evidence type="ECO:0008006" key="15">
    <source>
        <dbReference type="Google" id="ProtNLM"/>
    </source>
</evidence>
<dbReference type="Pfam" id="PF00664">
    <property type="entry name" value="ABC_membrane"/>
    <property type="match status" value="2"/>
</dbReference>
<dbReference type="CDD" id="cd18606">
    <property type="entry name" value="ABC_6TM_YOR1_D2_like"/>
    <property type="match status" value="1"/>
</dbReference>
<feature type="transmembrane region" description="Helical" evidence="10">
    <location>
        <begin position="168"/>
        <end position="188"/>
    </location>
</feature>
<keyword evidence="8 10" id="KW-0472">Membrane</keyword>
<dbReference type="FunFam" id="1.20.1560.10:FF:000010">
    <property type="entry name" value="Multidrug resistance-associated ABC transporter"/>
    <property type="match status" value="1"/>
</dbReference>
<dbReference type="CDD" id="cd03250">
    <property type="entry name" value="ABCC_MRP_domain1"/>
    <property type="match status" value="1"/>
</dbReference>
<evidence type="ECO:0000256" key="6">
    <source>
        <dbReference type="ARBA" id="ARBA00022840"/>
    </source>
</evidence>
<dbReference type="GeneID" id="66114064"/>
<dbReference type="InterPro" id="IPR011527">
    <property type="entry name" value="ABC1_TM_dom"/>
</dbReference>
<feature type="transmembrane region" description="Helical" evidence="10">
    <location>
        <begin position="317"/>
        <end position="337"/>
    </location>
</feature>
<keyword evidence="5" id="KW-0547">Nucleotide-binding</keyword>
<dbReference type="OrthoDB" id="6500128at2759"/>
<gene>
    <name evidence="13" type="ORF">KQ657_000690</name>
</gene>
<keyword evidence="3" id="KW-0813">Transport</keyword>
<reference evidence="13" key="1">
    <citation type="submission" date="2021-03" db="EMBL/GenBank/DDBJ databases">
        <authorList>
            <person name="Palmer J.M."/>
        </authorList>
    </citation>
    <scope>NUCLEOTIDE SEQUENCE</scope>
    <source>
        <strain evidence="13">ARV_011</strain>
    </source>
</reference>
<keyword evidence="6" id="KW-0067">ATP-binding</keyword>
<evidence type="ECO:0000256" key="2">
    <source>
        <dbReference type="ARBA" id="ARBA00009726"/>
    </source>
</evidence>
<sequence length="1438" mass="162070">MKEVGDSVSKSSLISPSSKDLENDGNKQLKIQHRKLSWLFSKSVPPLPLPEERTEYPAKSANIISKIFFWWLFPILKKGYKRTLEQEDMFLLTPEIEVTEMTERFEVIFYRLLAEERIKFIKAICEEDGLNYDEVKDDPVKCSQILVDFEAPGLLGPKSMFLTFKGQYLLSMILCAIGNSSITVAPLLSKKLITFVELKQLGLAPSAGKGVGYALGTSLLTLVGGLFFNHYFYRAMFTGASAKGVLAKAILDKAFKSDAKARAQFTSSKLTSLMGTDINRIDFAFTFQPFMLTFPIPFAICIVILIINIGAISLVGVGLVFILLILFGVLGAVMMGYRRKATKFTDSRVDSIKEVLTNLKIIKFYSWEGAYHKLISTIRKREMVNIFKMQVIRDLITALAFGMPILVSCVTFLSLYGVDKEKRSNPAAIFSSVSLINILASQVIMIPIALATGADAWISLRRVSNFLASSELNFNERDYSVRGGKLKEMEKQGLAIEVKNASFEWEQFPDYEDDPKKKKKEGEEKKKLKKEIKQEKKKKEEEKKRLRQERYLGNDITTKSPTETTKNTRFPGLKNLDFNVRKGEFIVVTGLIGSGKSSLLHALSGVMKKIDGSVNVNGDLLGYGSPWVQSATFRENVTFGTPYEEKKYKDIIYACSLESDLDLLSAGDRTEIGERGVTLSGGQKARLNLARAVYADSDIILLDDVLSAVDARVGKHIMDNCILGLLKDKTRILATHQLSLIGAADRIVFLNGDGTISVGLFDELSSQNKGFKNLMQYSTETKKKSEIGGQAVATIIEVRDYSDDDEDFNNDYKKADDTLPDFDDGKLYEDESRAVNRVQFDVLKDYVKCGSKSFTVPGYLLIMFFFITLATFSQLFTNVWLTYWVELKFDRPPGFYIGIYIMLTFVSLFLLFVEFILIVYITNKASVVLNILAVKNVLHTPMSYIDTTPMGRIMNRFTKDTDVLDNELGTLVRMVIFGFASIIGILILCIIYVPWFGIAIPFLGLMFYVIVDFYQASNREVKRLEAVNRSFVYSNFSESLNGIDTIRAYNRKPDFLERNRQFINTMNEAYYVVVANQRWLGISLDVLGFFILLIVSLLCVFRVFSVGAASTGLLMSYLLQIMGQLSFSVSTYTQVENEMNSVERMREYAYALPKEAVYEKLELKPSSDWPQKAEITFDNVNLRYRDDLPLVLKNLSFKVGLGEKVGICGRTGAGKSSIMVSLFRIVELESGTISIDGIDLAQLGLHDVRSTLSIIPQDPVLFRGNIRKNLDAFGQYSDEVLWDALRRTGLIDSSRLEEVKLQVVSSDGDDSSLDKFHLDKSVEDDGANFSLGERQLITFARALVRNSKILILDEATSSVDYETDAKIQETIRSEFSHCTILCIAHRLKTIINYDKIMVMDKGTCVEFDTPWNLFNTNGSIFQQMCERSHLVANDFKHD</sequence>
<feature type="domain" description="ABC transmembrane type-1" evidence="12">
    <location>
        <begin position="861"/>
        <end position="1137"/>
    </location>
</feature>
<feature type="region of interest" description="Disordered" evidence="9">
    <location>
        <begin position="512"/>
        <end position="546"/>
    </location>
</feature>
<evidence type="ECO:0000256" key="8">
    <source>
        <dbReference type="ARBA" id="ARBA00023136"/>
    </source>
</evidence>
<feature type="domain" description="ABC transmembrane type-1" evidence="12">
    <location>
        <begin position="169"/>
        <end position="455"/>
    </location>
</feature>
<keyword evidence="14" id="KW-1185">Reference proteome</keyword>
<dbReference type="InterPro" id="IPR003439">
    <property type="entry name" value="ABC_transporter-like_ATP-bd"/>
</dbReference>
<proteinExistence type="inferred from homology"/>
<evidence type="ECO:0000256" key="1">
    <source>
        <dbReference type="ARBA" id="ARBA00004141"/>
    </source>
</evidence>
<dbReference type="GO" id="GO:0005886">
    <property type="term" value="C:plasma membrane"/>
    <property type="evidence" value="ECO:0007669"/>
    <property type="project" value="TreeGrafter"/>
</dbReference>
<dbReference type="CDD" id="cd18597">
    <property type="entry name" value="ABC_6TM_YOR1_D1_like"/>
    <property type="match status" value="1"/>
</dbReference>
<comment type="similarity">
    <text evidence="2">Belongs to the ABC transporter superfamily. ABCC family. Conjugate transporter (TC 3.A.1.208) subfamily.</text>
</comment>
<dbReference type="PROSITE" id="PS00211">
    <property type="entry name" value="ABC_TRANSPORTER_1"/>
    <property type="match status" value="2"/>
</dbReference>
<feature type="domain" description="ABC transporter" evidence="11">
    <location>
        <begin position="556"/>
        <end position="777"/>
    </location>
</feature>
<feature type="transmembrane region" description="Helical" evidence="10">
    <location>
        <begin position="395"/>
        <end position="416"/>
    </location>
</feature>
<feature type="transmembrane region" description="Helical" evidence="10">
    <location>
        <begin position="999"/>
        <end position="1016"/>
    </location>
</feature>
<feature type="domain" description="ABC transporter" evidence="11">
    <location>
        <begin position="1175"/>
        <end position="1426"/>
    </location>
</feature>
<feature type="transmembrane region" description="Helical" evidence="10">
    <location>
        <begin position="290"/>
        <end position="311"/>
    </location>
</feature>
<name>A0A9P8AHQ6_9ASCO</name>
<dbReference type="EMBL" id="JAHMUF010000011">
    <property type="protein sequence ID" value="KAG7193617.1"/>
    <property type="molecule type" value="Genomic_DNA"/>
</dbReference>
<dbReference type="PANTHER" id="PTHR24223">
    <property type="entry name" value="ATP-BINDING CASSETTE SUB-FAMILY C"/>
    <property type="match status" value="1"/>
</dbReference>
<dbReference type="GO" id="GO:0005524">
    <property type="term" value="F:ATP binding"/>
    <property type="evidence" value="ECO:0007669"/>
    <property type="project" value="UniProtKB-KW"/>
</dbReference>
<dbReference type="Proteomes" id="UP000790833">
    <property type="component" value="Unassembled WGS sequence"/>
</dbReference>
<dbReference type="CDD" id="cd03244">
    <property type="entry name" value="ABCC_MRP_domain2"/>
    <property type="match status" value="1"/>
</dbReference>
<dbReference type="RefSeq" id="XP_043049165.1">
    <property type="nucleotide sequence ID" value="XM_043191522.1"/>
</dbReference>
<feature type="transmembrane region" description="Helical" evidence="10">
    <location>
        <begin position="974"/>
        <end position="993"/>
    </location>
</feature>
<evidence type="ECO:0000256" key="4">
    <source>
        <dbReference type="ARBA" id="ARBA00022692"/>
    </source>
</evidence>
<dbReference type="SUPFAM" id="SSF52540">
    <property type="entry name" value="P-loop containing nucleoside triphosphate hydrolases"/>
    <property type="match status" value="2"/>
</dbReference>
<feature type="transmembrane region" description="Helical" evidence="10">
    <location>
        <begin position="895"/>
        <end position="921"/>
    </location>
</feature>
<dbReference type="PROSITE" id="PS50893">
    <property type="entry name" value="ABC_TRANSPORTER_2"/>
    <property type="match status" value="2"/>
</dbReference>
<evidence type="ECO:0000313" key="13">
    <source>
        <dbReference type="EMBL" id="KAG7193617.1"/>
    </source>
</evidence>
<evidence type="ECO:0000256" key="9">
    <source>
        <dbReference type="SAM" id="MobiDB-lite"/>
    </source>
</evidence>
<dbReference type="InterPro" id="IPR050173">
    <property type="entry name" value="ABC_transporter_C-like"/>
</dbReference>
<dbReference type="SUPFAM" id="SSF90123">
    <property type="entry name" value="ABC transporter transmembrane region"/>
    <property type="match status" value="2"/>
</dbReference>
<feature type="transmembrane region" description="Helical" evidence="10">
    <location>
        <begin position="1086"/>
        <end position="1119"/>
    </location>
</feature>
<dbReference type="FunFam" id="3.40.50.300:FF:001750">
    <property type="entry name" value="ATP-binding cassette transporter"/>
    <property type="match status" value="1"/>
</dbReference>
<evidence type="ECO:0000256" key="3">
    <source>
        <dbReference type="ARBA" id="ARBA00022448"/>
    </source>
</evidence>
<organism evidence="13 14">
    <name type="scientific">Scheffersomyces spartinae</name>
    <dbReference type="NCBI Taxonomy" id="45513"/>
    <lineage>
        <taxon>Eukaryota</taxon>
        <taxon>Fungi</taxon>
        <taxon>Dikarya</taxon>
        <taxon>Ascomycota</taxon>
        <taxon>Saccharomycotina</taxon>
        <taxon>Pichiomycetes</taxon>
        <taxon>Debaryomycetaceae</taxon>
        <taxon>Scheffersomyces</taxon>
    </lineage>
</organism>
<protein>
    <recommendedName>
        <fullName evidence="15">Oligomycin resistance ATP-dependent permease YOR1</fullName>
    </recommendedName>
</protein>
<evidence type="ECO:0000256" key="10">
    <source>
        <dbReference type="SAM" id="Phobius"/>
    </source>
</evidence>
<dbReference type="PROSITE" id="PS50929">
    <property type="entry name" value="ABC_TM1F"/>
    <property type="match status" value="2"/>
</dbReference>
<dbReference type="InterPro" id="IPR036640">
    <property type="entry name" value="ABC1_TM_sf"/>
</dbReference>
<keyword evidence="7 10" id="KW-1133">Transmembrane helix</keyword>
<dbReference type="Gene3D" id="1.20.1560.10">
    <property type="entry name" value="ABC transporter type 1, transmembrane domain"/>
    <property type="match status" value="2"/>
</dbReference>
<dbReference type="InterPro" id="IPR017871">
    <property type="entry name" value="ABC_transporter-like_CS"/>
</dbReference>
<feature type="transmembrane region" description="Helical" evidence="10">
    <location>
        <begin position="428"/>
        <end position="452"/>
    </location>
</feature>
<feature type="transmembrane region" description="Helical" evidence="10">
    <location>
        <begin position="858"/>
        <end position="883"/>
    </location>
</feature>
<dbReference type="InterPro" id="IPR003593">
    <property type="entry name" value="AAA+_ATPase"/>
</dbReference>
<feature type="compositionally biased region" description="Basic and acidic residues" evidence="9">
    <location>
        <begin position="514"/>
        <end position="546"/>
    </location>
</feature>
<evidence type="ECO:0000313" key="14">
    <source>
        <dbReference type="Proteomes" id="UP000790833"/>
    </source>
</evidence>
<comment type="caution">
    <text evidence="13">The sequence shown here is derived from an EMBL/GenBank/DDBJ whole genome shotgun (WGS) entry which is preliminary data.</text>
</comment>
<dbReference type="GO" id="GO:0016887">
    <property type="term" value="F:ATP hydrolysis activity"/>
    <property type="evidence" value="ECO:0007669"/>
    <property type="project" value="InterPro"/>
</dbReference>
<evidence type="ECO:0000259" key="12">
    <source>
        <dbReference type="PROSITE" id="PS50929"/>
    </source>
</evidence>
<dbReference type="FunFam" id="3.40.50.300:FF:000565">
    <property type="entry name" value="ABC bile acid transporter"/>
    <property type="match status" value="1"/>
</dbReference>
<feature type="compositionally biased region" description="Low complexity" evidence="9">
    <location>
        <begin position="7"/>
        <end position="18"/>
    </location>
</feature>
<comment type="subcellular location">
    <subcellularLocation>
        <location evidence="1">Membrane</location>
        <topology evidence="1">Multi-pass membrane protein</topology>
    </subcellularLocation>
</comment>
<dbReference type="InterPro" id="IPR027417">
    <property type="entry name" value="P-loop_NTPase"/>
</dbReference>
<feature type="region of interest" description="Disordered" evidence="9">
    <location>
        <begin position="1"/>
        <end position="25"/>
    </location>
</feature>
<feature type="transmembrane region" description="Helical" evidence="10">
    <location>
        <begin position="211"/>
        <end position="233"/>
    </location>
</feature>
<dbReference type="Gene3D" id="3.40.50.300">
    <property type="entry name" value="P-loop containing nucleotide triphosphate hydrolases"/>
    <property type="match status" value="2"/>
</dbReference>
<dbReference type="GO" id="GO:0008559">
    <property type="term" value="F:ABC-type xenobiotic transporter activity"/>
    <property type="evidence" value="ECO:0007669"/>
    <property type="project" value="TreeGrafter"/>
</dbReference>
<accession>A0A9P8AHQ6</accession>
<keyword evidence="4 10" id="KW-0812">Transmembrane</keyword>
<dbReference type="PANTHER" id="PTHR24223:SF456">
    <property type="entry name" value="MULTIDRUG RESISTANCE-ASSOCIATED PROTEIN LETHAL(2)03659"/>
    <property type="match status" value="1"/>
</dbReference>
<dbReference type="Pfam" id="PF00005">
    <property type="entry name" value="ABC_tran"/>
    <property type="match status" value="2"/>
</dbReference>